<dbReference type="OrthoDB" id="10441410at2759"/>
<organism evidence="1 2">
    <name type="scientific">Gossypium stocksii</name>
    <dbReference type="NCBI Taxonomy" id="47602"/>
    <lineage>
        <taxon>Eukaryota</taxon>
        <taxon>Viridiplantae</taxon>
        <taxon>Streptophyta</taxon>
        <taxon>Embryophyta</taxon>
        <taxon>Tracheophyta</taxon>
        <taxon>Spermatophyta</taxon>
        <taxon>Magnoliopsida</taxon>
        <taxon>eudicotyledons</taxon>
        <taxon>Gunneridae</taxon>
        <taxon>Pentapetalae</taxon>
        <taxon>rosids</taxon>
        <taxon>malvids</taxon>
        <taxon>Malvales</taxon>
        <taxon>Malvaceae</taxon>
        <taxon>Malvoideae</taxon>
        <taxon>Gossypium</taxon>
    </lineage>
</organism>
<proteinExistence type="predicted"/>
<dbReference type="AlphaFoldDB" id="A0A9D3UE51"/>
<accession>A0A9D3UE51</accession>
<dbReference type="Proteomes" id="UP000828251">
    <property type="component" value="Unassembled WGS sequence"/>
</dbReference>
<keyword evidence="2" id="KW-1185">Reference proteome</keyword>
<gene>
    <name evidence="1" type="ORF">J1N35_040668</name>
</gene>
<name>A0A9D3UE51_9ROSI</name>
<protein>
    <submittedName>
        <fullName evidence="1">Uncharacterized protein</fullName>
    </submittedName>
</protein>
<sequence length="70" mass="7771">MVKMHESDQVYNSSGVRNVFHRHPRSSMTCTRLTCGGDSRKVDQHSTRTILRCGSAGITASLSTVSFKKK</sequence>
<evidence type="ECO:0000313" key="2">
    <source>
        <dbReference type="Proteomes" id="UP000828251"/>
    </source>
</evidence>
<comment type="caution">
    <text evidence="1">The sequence shown here is derived from an EMBL/GenBank/DDBJ whole genome shotgun (WGS) entry which is preliminary data.</text>
</comment>
<reference evidence="1 2" key="1">
    <citation type="journal article" date="2021" name="Plant Biotechnol. J.">
        <title>Multi-omics assisted identification of the key and species-specific regulatory components of drought-tolerant mechanisms in Gossypium stocksii.</title>
        <authorList>
            <person name="Yu D."/>
            <person name="Ke L."/>
            <person name="Zhang D."/>
            <person name="Wu Y."/>
            <person name="Sun Y."/>
            <person name="Mei J."/>
            <person name="Sun J."/>
            <person name="Sun Y."/>
        </authorList>
    </citation>
    <scope>NUCLEOTIDE SEQUENCE [LARGE SCALE GENOMIC DNA]</scope>
    <source>
        <strain evidence="2">cv. E1</strain>
        <tissue evidence="1">Leaf</tissue>
    </source>
</reference>
<evidence type="ECO:0000313" key="1">
    <source>
        <dbReference type="EMBL" id="KAH1038925.1"/>
    </source>
</evidence>
<dbReference type="EMBL" id="JAIQCV010000012">
    <property type="protein sequence ID" value="KAH1038925.1"/>
    <property type="molecule type" value="Genomic_DNA"/>
</dbReference>